<accession>A0A2S7WJU4</accession>
<evidence type="ECO:0008006" key="4">
    <source>
        <dbReference type="Google" id="ProtNLM"/>
    </source>
</evidence>
<keyword evidence="1" id="KW-0472">Membrane</keyword>
<feature type="transmembrane region" description="Helical" evidence="1">
    <location>
        <begin position="142"/>
        <end position="166"/>
    </location>
</feature>
<feature type="transmembrane region" description="Helical" evidence="1">
    <location>
        <begin position="39"/>
        <end position="58"/>
    </location>
</feature>
<dbReference type="Pfam" id="PF13858">
    <property type="entry name" value="DUF4199"/>
    <property type="match status" value="1"/>
</dbReference>
<keyword evidence="1" id="KW-0812">Transmembrane</keyword>
<evidence type="ECO:0000256" key="1">
    <source>
        <dbReference type="SAM" id="Phobius"/>
    </source>
</evidence>
<dbReference type="AlphaFoldDB" id="A0A2S7WJU4"/>
<dbReference type="OrthoDB" id="1122768at2"/>
<dbReference type="Proteomes" id="UP000238882">
    <property type="component" value="Unassembled WGS sequence"/>
</dbReference>
<evidence type="ECO:0000313" key="2">
    <source>
        <dbReference type="EMBL" id="PQJ77706.1"/>
    </source>
</evidence>
<feature type="transmembrane region" description="Helical" evidence="1">
    <location>
        <begin position="12"/>
        <end position="33"/>
    </location>
</feature>
<reference evidence="2 3" key="1">
    <citation type="submission" date="2016-12" db="EMBL/GenBank/DDBJ databases">
        <title>Trade-off between light-utilization and light-protection in marine flavobacteria.</title>
        <authorList>
            <person name="Kumagai Y."/>
            <person name="Yoshizawa S."/>
            <person name="Kogure K."/>
            <person name="Iwasaki W."/>
        </authorList>
    </citation>
    <scope>NUCLEOTIDE SEQUENCE [LARGE SCALE GENOMIC DNA]</scope>
    <source>
        <strain evidence="2 3">NBRC 108759</strain>
    </source>
</reference>
<gene>
    <name evidence="2" type="ORF">BTO18_00240</name>
</gene>
<comment type="caution">
    <text evidence="2">The sequence shown here is derived from an EMBL/GenBank/DDBJ whole genome shotgun (WGS) entry which is preliminary data.</text>
</comment>
<proteinExistence type="predicted"/>
<keyword evidence="3" id="KW-1185">Reference proteome</keyword>
<keyword evidence="1" id="KW-1133">Transmembrane helix</keyword>
<dbReference type="RefSeq" id="WP_105014288.1">
    <property type="nucleotide sequence ID" value="NZ_MSCN01000001.1"/>
</dbReference>
<dbReference type="EMBL" id="MSCN01000001">
    <property type="protein sequence ID" value="PQJ77706.1"/>
    <property type="molecule type" value="Genomic_DNA"/>
</dbReference>
<name>A0A2S7WJU4_9FLAO</name>
<protein>
    <recommendedName>
        <fullName evidence="4">DUF4199 domain-containing protein</fullName>
    </recommendedName>
</protein>
<dbReference type="InterPro" id="IPR025250">
    <property type="entry name" value="DUF4199"/>
</dbReference>
<evidence type="ECO:0000313" key="3">
    <source>
        <dbReference type="Proteomes" id="UP000238882"/>
    </source>
</evidence>
<sequence>MENQVNTKSIILNNGLYFGIVLILAGLIPYAMGMHFEPTAGYINFAAIALVIILFPILGMNKFKNLNNGFMSWGQGVKIGLGIVILGTVISVLYQYVFTTFIEPEFYTQLEEITRKALVDAGLTEEQIEGQLKMQAKFQGTAIGYAMGLLFMTFLGFVSSAIIAAVKKKSEEDSY</sequence>
<organism evidence="2 3">
    <name type="scientific">Polaribacter porphyrae</name>
    <dbReference type="NCBI Taxonomy" id="1137780"/>
    <lineage>
        <taxon>Bacteria</taxon>
        <taxon>Pseudomonadati</taxon>
        <taxon>Bacteroidota</taxon>
        <taxon>Flavobacteriia</taxon>
        <taxon>Flavobacteriales</taxon>
        <taxon>Flavobacteriaceae</taxon>
    </lineage>
</organism>
<feature type="transmembrane region" description="Helical" evidence="1">
    <location>
        <begin position="79"/>
        <end position="97"/>
    </location>
</feature>